<keyword evidence="3" id="KW-0808">Transferase</keyword>
<dbReference type="PANTHER" id="PTHR11929:SF194">
    <property type="entry name" value="ALPHA-(1,3)-FUCOSYLTRANSFERASE 10"/>
    <property type="match status" value="1"/>
</dbReference>
<dbReference type="EMBL" id="AGZO01000031">
    <property type="protein sequence ID" value="EKN09377.1"/>
    <property type="molecule type" value="Genomic_DNA"/>
</dbReference>
<sequence>MTVTMVRSLYFVHPKVHNVESFLNYVHICELPQGLCLEWNDRNPELLFASEVIYSDKKSSETFRRLYCEAKVVVYYGGEASFTDFNIFDYGVGFDHTLKNQKYAQILSPIDFFDNFFYPDRTNLSEEVAQEKLRSGLKFCNFLYSNPVAHPYRDNLFYKLSEYKKVDALGRHLNNTGIGGTGFAGHARESVNLKENYKFSIASENCGFQGYTSEKILTSLQAHTVPIYWGDPDVDLVVNPKCFINCNDFDTLDEVLQKVKEIDNNDDLWCEMVSQPWFTEKQLEERIQRNKNYHKFMLSLLCKSIDSLTTRPNGTFQYVYRAWFLNASVRNDILYRLKRKMNFRRLRNFSLSQNRKN</sequence>
<evidence type="ECO:0000256" key="3">
    <source>
        <dbReference type="ARBA" id="ARBA00022679"/>
    </source>
</evidence>
<dbReference type="GO" id="GO:0016020">
    <property type="term" value="C:membrane"/>
    <property type="evidence" value="ECO:0007669"/>
    <property type="project" value="InterPro"/>
</dbReference>
<dbReference type="Gene3D" id="3.40.50.11660">
    <property type="entry name" value="Glycosyl transferase family 10, C-terminal domain"/>
    <property type="match status" value="1"/>
</dbReference>
<comment type="caution">
    <text evidence="5">The sequence shown here is derived from an EMBL/GenBank/DDBJ whole genome shotgun (WGS) entry which is preliminary data.</text>
</comment>
<gene>
    <name evidence="5" type="ORF">HMPREF1076_04406</name>
</gene>
<comment type="similarity">
    <text evidence="1">Belongs to the glycosyltransferase 10 family.</text>
</comment>
<dbReference type="InterPro" id="IPR038577">
    <property type="entry name" value="GT10-like_C_sf"/>
</dbReference>
<keyword evidence="2" id="KW-0328">Glycosyltransferase</keyword>
<dbReference type="PANTHER" id="PTHR11929">
    <property type="entry name" value="ALPHA- 1,3 -FUCOSYLTRANSFERASE"/>
    <property type="match status" value="1"/>
</dbReference>
<dbReference type="AlphaFoldDB" id="K5Y841"/>
<evidence type="ECO:0000256" key="1">
    <source>
        <dbReference type="ARBA" id="ARBA00008919"/>
    </source>
</evidence>
<reference evidence="5 6" key="1">
    <citation type="submission" date="2012-02" db="EMBL/GenBank/DDBJ databases">
        <title>The Genome Sequence of Parabacteroides goldsteinii CL02T12C30.</title>
        <authorList>
            <consortium name="The Broad Institute Genome Sequencing Platform"/>
            <person name="Earl A."/>
            <person name="Ward D."/>
            <person name="Feldgarden M."/>
            <person name="Gevers D."/>
            <person name="Zitomersky N.L."/>
            <person name="Coyne M.J."/>
            <person name="Comstock L.E."/>
            <person name="Young S.K."/>
            <person name="Zeng Q."/>
            <person name="Gargeya S."/>
            <person name="Fitzgerald M."/>
            <person name="Haas B."/>
            <person name="Abouelleil A."/>
            <person name="Alvarado L."/>
            <person name="Arachchi H.M."/>
            <person name="Berlin A."/>
            <person name="Chapman S.B."/>
            <person name="Gearin G."/>
            <person name="Goldberg J."/>
            <person name="Griggs A."/>
            <person name="Gujja S."/>
            <person name="Hansen M."/>
            <person name="Heiman D."/>
            <person name="Howarth C."/>
            <person name="Larimer J."/>
            <person name="Lui A."/>
            <person name="MacDonald P.J.P."/>
            <person name="McCowen C."/>
            <person name="Montmayeur A."/>
            <person name="Murphy C."/>
            <person name="Neiman D."/>
            <person name="Pearson M."/>
            <person name="Priest M."/>
            <person name="Roberts A."/>
            <person name="Saif S."/>
            <person name="Shea T."/>
            <person name="Sisk P."/>
            <person name="Stolte C."/>
            <person name="Sykes S."/>
            <person name="Wortman J."/>
            <person name="Nusbaum C."/>
            <person name="Birren B."/>
        </authorList>
    </citation>
    <scope>NUCLEOTIDE SEQUENCE [LARGE SCALE GENOMIC DNA]</scope>
    <source>
        <strain evidence="5 6">CL02T12C30</strain>
    </source>
</reference>
<proteinExistence type="inferred from homology"/>
<dbReference type="Pfam" id="PF00852">
    <property type="entry name" value="Glyco_transf_10"/>
    <property type="match status" value="1"/>
</dbReference>
<dbReference type="Proteomes" id="UP000006330">
    <property type="component" value="Unassembled WGS sequence"/>
</dbReference>
<evidence type="ECO:0000313" key="6">
    <source>
        <dbReference type="Proteomes" id="UP000006330"/>
    </source>
</evidence>
<dbReference type="HOGENOM" id="CLU_775783_0_0_10"/>
<dbReference type="InterPro" id="IPR055270">
    <property type="entry name" value="Glyco_tran_10_C"/>
</dbReference>
<dbReference type="InterPro" id="IPR001503">
    <property type="entry name" value="Glyco_trans_10"/>
</dbReference>
<protein>
    <recommendedName>
        <fullName evidence="4">Fucosyltransferase C-terminal domain-containing protein</fullName>
    </recommendedName>
</protein>
<dbReference type="RefSeq" id="WP_007657871.1">
    <property type="nucleotide sequence ID" value="NZ_JH976475.1"/>
</dbReference>
<name>K5Y841_9BACT</name>
<dbReference type="PATRIC" id="fig|999418.3.peg.4482"/>
<feature type="domain" description="Fucosyltransferase C-terminal" evidence="4">
    <location>
        <begin position="142"/>
        <end position="308"/>
    </location>
</feature>
<evidence type="ECO:0000259" key="4">
    <source>
        <dbReference type="Pfam" id="PF00852"/>
    </source>
</evidence>
<dbReference type="GO" id="GO:0008417">
    <property type="term" value="F:fucosyltransferase activity"/>
    <property type="evidence" value="ECO:0007669"/>
    <property type="project" value="InterPro"/>
</dbReference>
<organism evidence="5 6">
    <name type="scientific">Parabacteroides goldsteinii CL02T12C30</name>
    <dbReference type="NCBI Taxonomy" id="999418"/>
    <lineage>
        <taxon>Bacteria</taxon>
        <taxon>Pseudomonadati</taxon>
        <taxon>Bacteroidota</taxon>
        <taxon>Bacteroidia</taxon>
        <taxon>Bacteroidales</taxon>
        <taxon>Tannerellaceae</taxon>
        <taxon>Parabacteroides</taxon>
    </lineage>
</organism>
<evidence type="ECO:0000313" key="5">
    <source>
        <dbReference type="EMBL" id="EKN09377.1"/>
    </source>
</evidence>
<dbReference type="SUPFAM" id="SSF53756">
    <property type="entry name" value="UDP-Glycosyltransferase/glycogen phosphorylase"/>
    <property type="match status" value="1"/>
</dbReference>
<accession>K5Y841</accession>
<dbReference type="OrthoDB" id="9791032at2"/>
<evidence type="ECO:0000256" key="2">
    <source>
        <dbReference type="ARBA" id="ARBA00022676"/>
    </source>
</evidence>